<comment type="subcellular location">
    <subcellularLocation>
        <location evidence="2">Membrane</location>
        <topology evidence="2">Multi-pass membrane protein</topology>
    </subcellularLocation>
</comment>
<evidence type="ECO:0000256" key="7">
    <source>
        <dbReference type="ARBA" id="ARBA00022741"/>
    </source>
</evidence>
<protein>
    <recommendedName>
        <fullName evidence="3">histidine kinase</fullName>
        <ecNumber evidence="3">2.7.13.3</ecNumber>
    </recommendedName>
</protein>
<dbReference type="InterPro" id="IPR014729">
    <property type="entry name" value="Rossmann-like_a/b/a_fold"/>
</dbReference>
<feature type="transmembrane region" description="Helical" evidence="13">
    <location>
        <begin position="411"/>
        <end position="440"/>
    </location>
</feature>
<proteinExistence type="predicted"/>
<keyword evidence="6 13" id="KW-0812">Transmembrane</keyword>
<dbReference type="InterPro" id="IPR036097">
    <property type="entry name" value="HisK_dim/P_sf"/>
</dbReference>
<dbReference type="CDD" id="cd00082">
    <property type="entry name" value="HisKA"/>
    <property type="match status" value="1"/>
</dbReference>
<dbReference type="Gene3D" id="1.10.287.130">
    <property type="match status" value="1"/>
</dbReference>
<dbReference type="Gene3D" id="1.20.120.620">
    <property type="entry name" value="Backbone structure of the membrane domain of e. Coli histidine kinase receptor kdpd"/>
    <property type="match status" value="1"/>
</dbReference>
<evidence type="ECO:0000259" key="14">
    <source>
        <dbReference type="PROSITE" id="PS50109"/>
    </source>
</evidence>
<evidence type="ECO:0000256" key="4">
    <source>
        <dbReference type="ARBA" id="ARBA00022553"/>
    </source>
</evidence>
<organism evidence="15 16">
    <name type="scientific">Dysosmobacter welbionis</name>
    <dbReference type="NCBI Taxonomy" id="2093857"/>
    <lineage>
        <taxon>Bacteria</taxon>
        <taxon>Bacillati</taxon>
        <taxon>Bacillota</taxon>
        <taxon>Clostridia</taxon>
        <taxon>Eubacteriales</taxon>
        <taxon>Oscillospiraceae</taxon>
        <taxon>Dysosmobacter</taxon>
    </lineage>
</organism>
<dbReference type="InterPro" id="IPR025201">
    <property type="entry name" value="KdpD_TM"/>
</dbReference>
<dbReference type="InterPro" id="IPR027417">
    <property type="entry name" value="P-loop_NTPase"/>
</dbReference>
<dbReference type="RefSeq" id="WP_025543701.1">
    <property type="nucleotide sequence ID" value="NZ_CP034413.3"/>
</dbReference>
<dbReference type="PANTHER" id="PTHR45569:SF1">
    <property type="entry name" value="SENSOR PROTEIN KDPD"/>
    <property type="match status" value="1"/>
</dbReference>
<dbReference type="AlphaFoldDB" id="A0A4D7B254"/>
<keyword evidence="4" id="KW-0597">Phosphoprotein</keyword>
<dbReference type="InterPro" id="IPR036890">
    <property type="entry name" value="HATPase_C_sf"/>
</dbReference>
<dbReference type="EMBL" id="CP034413">
    <property type="protein sequence ID" value="QCI60452.1"/>
    <property type="molecule type" value="Genomic_DNA"/>
</dbReference>
<dbReference type="SUPFAM" id="SSF52402">
    <property type="entry name" value="Adenine nucleotide alpha hydrolases-like"/>
    <property type="match status" value="1"/>
</dbReference>
<dbReference type="SMART" id="SM00388">
    <property type="entry name" value="HisKA"/>
    <property type="match status" value="1"/>
</dbReference>
<keyword evidence="10 13" id="KW-1133">Transmembrane helix</keyword>
<evidence type="ECO:0000256" key="5">
    <source>
        <dbReference type="ARBA" id="ARBA00022679"/>
    </source>
</evidence>
<evidence type="ECO:0000313" key="16">
    <source>
        <dbReference type="Proteomes" id="UP000298642"/>
    </source>
</evidence>
<dbReference type="InterPro" id="IPR005467">
    <property type="entry name" value="His_kinase_dom"/>
</dbReference>
<gene>
    <name evidence="15" type="ORF">EIO64_15590</name>
</gene>
<dbReference type="Pfam" id="PF02518">
    <property type="entry name" value="HATPase_c"/>
    <property type="match status" value="1"/>
</dbReference>
<dbReference type="PANTHER" id="PTHR45569">
    <property type="entry name" value="SENSOR PROTEIN KDPD"/>
    <property type="match status" value="1"/>
</dbReference>
<keyword evidence="8 15" id="KW-0418">Kinase</keyword>
<dbReference type="PRINTS" id="PR00344">
    <property type="entry name" value="BCTRLSENSOR"/>
</dbReference>
<dbReference type="InterPro" id="IPR004358">
    <property type="entry name" value="Sig_transdc_His_kin-like_C"/>
</dbReference>
<accession>A0A4D7B254</accession>
<dbReference type="EC" id="2.7.13.3" evidence="3"/>
<dbReference type="Gene3D" id="3.30.450.40">
    <property type="match status" value="1"/>
</dbReference>
<dbReference type="SUPFAM" id="SSF47384">
    <property type="entry name" value="Homodimeric domain of signal transducing histidine kinase"/>
    <property type="match status" value="1"/>
</dbReference>
<dbReference type="CDD" id="cd01987">
    <property type="entry name" value="USP_KdpD-like"/>
    <property type="match status" value="1"/>
</dbReference>
<dbReference type="GO" id="GO:0000155">
    <property type="term" value="F:phosphorelay sensor kinase activity"/>
    <property type="evidence" value="ECO:0007669"/>
    <property type="project" value="InterPro"/>
</dbReference>
<dbReference type="FunFam" id="3.30.565.10:FF:000006">
    <property type="entry name" value="Sensor histidine kinase WalK"/>
    <property type="match status" value="1"/>
</dbReference>
<keyword evidence="16" id="KW-1185">Reference proteome</keyword>
<dbReference type="PROSITE" id="PS50109">
    <property type="entry name" value="HIS_KIN"/>
    <property type="match status" value="1"/>
</dbReference>
<dbReference type="InterPro" id="IPR029016">
    <property type="entry name" value="GAF-like_dom_sf"/>
</dbReference>
<keyword evidence="11" id="KW-0902">Two-component regulatory system</keyword>
<dbReference type="InterPro" id="IPR003852">
    <property type="entry name" value="Sig_transdc_His_kinase_KdpD_N"/>
</dbReference>
<name>A0A4D7B254_9FIRM</name>
<dbReference type="Gene3D" id="3.40.50.620">
    <property type="entry name" value="HUPs"/>
    <property type="match status" value="1"/>
</dbReference>
<dbReference type="Pfam" id="PF02702">
    <property type="entry name" value="KdpD"/>
    <property type="match status" value="1"/>
</dbReference>
<keyword evidence="12 13" id="KW-0472">Membrane</keyword>
<dbReference type="InterPro" id="IPR003594">
    <property type="entry name" value="HATPase_dom"/>
</dbReference>
<evidence type="ECO:0000256" key="1">
    <source>
        <dbReference type="ARBA" id="ARBA00000085"/>
    </source>
</evidence>
<keyword evidence="9" id="KW-0067">ATP-binding</keyword>
<comment type="catalytic activity">
    <reaction evidence="1">
        <text>ATP + protein L-histidine = ADP + protein N-phospho-L-histidine.</text>
        <dbReference type="EC" id="2.7.13.3"/>
    </reaction>
</comment>
<evidence type="ECO:0000256" key="13">
    <source>
        <dbReference type="SAM" id="Phobius"/>
    </source>
</evidence>
<evidence type="ECO:0000256" key="11">
    <source>
        <dbReference type="ARBA" id="ARBA00023012"/>
    </source>
</evidence>
<evidence type="ECO:0000256" key="8">
    <source>
        <dbReference type="ARBA" id="ARBA00022777"/>
    </source>
</evidence>
<sequence>METSAQVGRGERRRKGSLTIFAGYFSGTGKTYRMLEAAGRAVRAGEDVAVGLLSCSQWPQTQILADGFETLPLKAFSEAGKTVYELDVDACLKRGPRLLLIDELSHENAGGSRHRKRCQDIEELLQAGIDIYTTLDVQHIESIQDTVSEILGAPAEERIPDRVFDQAARVEFVDCEPEDLRERLIRQDRTDLLSEYSQPKLSALRELALRRCADRTALDTQKSRGGERYRTREHVLVCLSAAPSNERVIRTAARMADAFRCGFTALFVETKNFQSIPQPDRNRLRANLRLAQQLGASVETVYGDDVAYQIAEFSRLSGVTKIVLGRGETSNRILFWKPSLTERLVELTPELDIHIIPDTGTARRFASHYKKELYAPAVPLLDLLKSTLLLVLSTLVGLIFYYLGLSEANIITVYILGVMLTSIFTKSAVCSFLNSVVGVLAFNFFFTEPRFSLHIYASDYMVTFLVMFLASLLTGSLAAKLKSLAKHSAQLAWRTKLLFETNQELQKAGTQDEILSVTARQLLKIFQRDIVTYRSDQGQLDAPKIFPVDDAFSESKYSAASEHQAAQWVLTNNKRAGAGTETFSDACCTYLAVRTAEQVYGVIGVAASGEEMDSFEGGLLLSILGECALAMENQKNLEEKEAAAVLAKNEQLRANLLRSISHDLRTPLTSISGNASNLLSNGDMFDAKTKHQMYVDIYDDAMWLINLVENLLSVSRLEGGQMNLHLSTELIGEVVAEALRHINRRSAEHHLHIQSGDEYLLAQMDAHLIVQVIINIVDNAIKYTPPGSDIEISWERQGRFAALSVADNGPGIPDSAKPRVFDMFYSASNRIADSRRSMGLGLALCKSIITAHGGEITVADHAPHGTVFTFTIPIEEVELHE</sequence>
<feature type="domain" description="Histidine kinase" evidence="14">
    <location>
        <begin position="659"/>
        <end position="876"/>
    </location>
</feature>
<dbReference type="KEGG" id="obj:EIO64_15590"/>
<dbReference type="InterPro" id="IPR038318">
    <property type="entry name" value="KdpD_sf"/>
</dbReference>
<dbReference type="Pfam" id="PF13493">
    <property type="entry name" value="DUF4118"/>
    <property type="match status" value="1"/>
</dbReference>
<dbReference type="Gene3D" id="3.30.565.10">
    <property type="entry name" value="Histidine kinase-like ATPase, C-terminal domain"/>
    <property type="match status" value="1"/>
</dbReference>
<reference evidence="16" key="1">
    <citation type="submission" date="2018-12" db="EMBL/GenBank/DDBJ databases">
        <title>Dusodibacter welbiota gen. nov., sp. nov., isolated from human faeces and emended description of the Oscillibacter genus.</title>
        <authorList>
            <person name="Le Roy T."/>
            <person name="Van der Smissen P."/>
            <person name="Delzenne N."/>
            <person name="Muccioli G."/>
            <person name="Collet J.F."/>
            <person name="Cani P.D."/>
        </authorList>
    </citation>
    <scope>NUCLEOTIDE SEQUENCE [LARGE SCALE GENOMIC DNA]</scope>
    <source>
        <strain evidence="16">J115</strain>
    </source>
</reference>
<evidence type="ECO:0000313" key="15">
    <source>
        <dbReference type="EMBL" id="QCI60452.1"/>
    </source>
</evidence>
<dbReference type="InterPro" id="IPR052023">
    <property type="entry name" value="Histidine_kinase_KdpD"/>
</dbReference>
<dbReference type="GO" id="GO:0005524">
    <property type="term" value="F:ATP binding"/>
    <property type="evidence" value="ECO:0007669"/>
    <property type="project" value="UniProtKB-KW"/>
</dbReference>
<dbReference type="Pfam" id="PF00512">
    <property type="entry name" value="HisKA"/>
    <property type="match status" value="1"/>
</dbReference>
<dbReference type="GO" id="GO:0005886">
    <property type="term" value="C:plasma membrane"/>
    <property type="evidence" value="ECO:0007669"/>
    <property type="project" value="TreeGrafter"/>
</dbReference>
<evidence type="ECO:0000256" key="6">
    <source>
        <dbReference type="ARBA" id="ARBA00022692"/>
    </source>
</evidence>
<evidence type="ECO:0000256" key="12">
    <source>
        <dbReference type="ARBA" id="ARBA00023136"/>
    </source>
</evidence>
<dbReference type="Proteomes" id="UP000298642">
    <property type="component" value="Chromosome"/>
</dbReference>
<evidence type="ECO:0000256" key="10">
    <source>
        <dbReference type="ARBA" id="ARBA00022989"/>
    </source>
</evidence>
<evidence type="ECO:0000256" key="9">
    <source>
        <dbReference type="ARBA" id="ARBA00022840"/>
    </source>
</evidence>
<keyword evidence="7" id="KW-0547">Nucleotide-binding</keyword>
<dbReference type="SUPFAM" id="SSF55874">
    <property type="entry name" value="ATPase domain of HSP90 chaperone/DNA topoisomerase II/histidine kinase"/>
    <property type="match status" value="1"/>
</dbReference>
<feature type="transmembrane region" description="Helical" evidence="13">
    <location>
        <begin position="460"/>
        <end position="479"/>
    </location>
</feature>
<dbReference type="InterPro" id="IPR003661">
    <property type="entry name" value="HisK_dim/P_dom"/>
</dbReference>
<dbReference type="Gene3D" id="3.40.50.300">
    <property type="entry name" value="P-loop containing nucleotide triphosphate hydrolases"/>
    <property type="match status" value="1"/>
</dbReference>
<evidence type="ECO:0000256" key="2">
    <source>
        <dbReference type="ARBA" id="ARBA00004141"/>
    </source>
</evidence>
<evidence type="ECO:0000256" key="3">
    <source>
        <dbReference type="ARBA" id="ARBA00012438"/>
    </source>
</evidence>
<keyword evidence="5" id="KW-0808">Transferase</keyword>
<dbReference type="SMART" id="SM00387">
    <property type="entry name" value="HATPase_c"/>
    <property type="match status" value="1"/>
</dbReference>
<dbReference type="CDD" id="cd00075">
    <property type="entry name" value="HATPase"/>
    <property type="match status" value="1"/>
</dbReference>